<evidence type="ECO:0000313" key="2">
    <source>
        <dbReference type="Proteomes" id="UP000294299"/>
    </source>
</evidence>
<dbReference type="Proteomes" id="UP000294299">
    <property type="component" value="Chromosome NFRAN"/>
</dbReference>
<sequence>MARCSKCQKGLHTTYIRLGPKAVFTKLGYYCINCKSYTENNSQAFRGARKQTQNRMLRPGFEPGIVALRGRNA</sequence>
<dbReference type="KEGG" id="nfn:NFRAN_0470"/>
<dbReference type="AlphaFoldDB" id="A0A484I7L7"/>
<evidence type="ECO:0000313" key="1">
    <source>
        <dbReference type="EMBL" id="VFJ12791.1"/>
    </source>
</evidence>
<protein>
    <submittedName>
        <fullName evidence="1">Uncharacterized protein</fullName>
    </submittedName>
</protein>
<accession>A0A484I7L7</accession>
<dbReference type="InterPro" id="IPR011011">
    <property type="entry name" value="Znf_FYVE_PHD"/>
</dbReference>
<gene>
    <name evidence="1" type="ORF">NFRAN_0470</name>
</gene>
<reference evidence="1 2" key="1">
    <citation type="submission" date="2019-02" db="EMBL/GenBank/DDBJ databases">
        <authorList>
            <person name="Lehtovirta-Morley E L."/>
        </authorList>
    </citation>
    <scope>NUCLEOTIDE SEQUENCE [LARGE SCALE GENOMIC DNA]</scope>
    <source>
        <strain evidence="1">NFRAN1</strain>
    </source>
</reference>
<name>A0A484I7L7_9ARCH</name>
<keyword evidence="2" id="KW-1185">Reference proteome</keyword>
<proteinExistence type="predicted"/>
<dbReference type="EMBL" id="LR216287">
    <property type="protein sequence ID" value="VFJ12791.1"/>
    <property type="molecule type" value="Genomic_DNA"/>
</dbReference>
<dbReference type="SUPFAM" id="SSF57903">
    <property type="entry name" value="FYVE/PHD zinc finger"/>
    <property type="match status" value="1"/>
</dbReference>
<organism evidence="1 2">
    <name type="scientific">Candidatus Nitrosocosmicus franklandianus</name>
    <dbReference type="NCBI Taxonomy" id="1798806"/>
    <lineage>
        <taxon>Archaea</taxon>
        <taxon>Nitrososphaerota</taxon>
        <taxon>Nitrososphaeria</taxon>
        <taxon>Nitrososphaerales</taxon>
        <taxon>Nitrososphaeraceae</taxon>
        <taxon>Candidatus Nitrosocosmicus</taxon>
    </lineage>
</organism>